<dbReference type="RefSeq" id="WP_149072597.1">
    <property type="nucleotide sequence ID" value="NZ_VTHL01000027.1"/>
</dbReference>
<dbReference type="AlphaFoldDB" id="A0A5D6UT14"/>
<sequence length="74" mass="8361">MNTDYSVGFYEPFASDPSVVYANDELNAWCDACDEVLTRVGEWNDESEGFAKIKVVCDACFFDMKELNLGYRVG</sequence>
<comment type="caution">
    <text evidence="1">The sequence shown here is derived from an EMBL/GenBank/DDBJ whole genome shotgun (WGS) entry which is preliminary data.</text>
</comment>
<evidence type="ECO:0000313" key="1">
    <source>
        <dbReference type="EMBL" id="TYZ06210.1"/>
    </source>
</evidence>
<dbReference type="Proteomes" id="UP000322791">
    <property type="component" value="Unassembled WGS sequence"/>
</dbReference>
<accession>A0A5D6UT14</accession>
<protein>
    <submittedName>
        <fullName evidence="1">Uncharacterized protein</fullName>
    </submittedName>
</protein>
<gene>
    <name evidence="1" type="ORF">FY528_18920</name>
</gene>
<organism evidence="1 2">
    <name type="scientific">Hymenobacter lutimineralis</name>
    <dbReference type="NCBI Taxonomy" id="2606448"/>
    <lineage>
        <taxon>Bacteria</taxon>
        <taxon>Pseudomonadati</taxon>
        <taxon>Bacteroidota</taxon>
        <taxon>Cytophagia</taxon>
        <taxon>Cytophagales</taxon>
        <taxon>Hymenobacteraceae</taxon>
        <taxon>Hymenobacter</taxon>
    </lineage>
</organism>
<proteinExistence type="predicted"/>
<reference evidence="1 2" key="1">
    <citation type="submission" date="2019-08" db="EMBL/GenBank/DDBJ databases">
        <authorList>
            <person name="Seo M.-J."/>
        </authorList>
    </citation>
    <scope>NUCLEOTIDE SEQUENCE [LARGE SCALE GENOMIC DNA]</scope>
    <source>
        <strain evidence="1 2">KIGAM108</strain>
    </source>
</reference>
<keyword evidence="2" id="KW-1185">Reference proteome</keyword>
<dbReference type="EMBL" id="VTHL01000027">
    <property type="protein sequence ID" value="TYZ06210.1"/>
    <property type="molecule type" value="Genomic_DNA"/>
</dbReference>
<name>A0A5D6UT14_9BACT</name>
<evidence type="ECO:0000313" key="2">
    <source>
        <dbReference type="Proteomes" id="UP000322791"/>
    </source>
</evidence>